<accession>A0ABD0YUI7</accession>
<dbReference type="EMBL" id="JBFDAA010000002">
    <property type="protein sequence ID" value="KAL1139638.1"/>
    <property type="molecule type" value="Genomic_DNA"/>
</dbReference>
<sequence>MFYQNKKQETTEIGLVFPVEFHGYTLTGYISQKVDCSTKVWKQLKKRTPEGIQEAGVESWNWFYSMRNALYNDRNNFDSKFPFQHKLIFMPSAKNTRGVNE</sequence>
<dbReference type="Proteomes" id="UP001558652">
    <property type="component" value="Unassembled WGS sequence"/>
</dbReference>
<keyword evidence="2" id="KW-1185">Reference proteome</keyword>
<comment type="caution">
    <text evidence="1">The sequence shown here is derived from an EMBL/GenBank/DDBJ whole genome shotgun (WGS) entry which is preliminary data.</text>
</comment>
<dbReference type="AlphaFoldDB" id="A0ABD0YUI7"/>
<name>A0ABD0YUI7_9HEMI</name>
<reference evidence="1 2" key="1">
    <citation type="submission" date="2024-07" db="EMBL/GenBank/DDBJ databases">
        <title>Chromosome-level genome assembly of the water stick insect Ranatra chinensis (Heteroptera: Nepidae).</title>
        <authorList>
            <person name="Liu X."/>
        </authorList>
    </citation>
    <scope>NUCLEOTIDE SEQUENCE [LARGE SCALE GENOMIC DNA]</scope>
    <source>
        <strain evidence="1">Cailab_2021Rc</strain>
        <tissue evidence="1">Muscle</tissue>
    </source>
</reference>
<protein>
    <submittedName>
        <fullName evidence="1">Uncharacterized protein</fullName>
    </submittedName>
</protein>
<evidence type="ECO:0000313" key="2">
    <source>
        <dbReference type="Proteomes" id="UP001558652"/>
    </source>
</evidence>
<gene>
    <name evidence="1" type="ORF">AAG570_006616</name>
</gene>
<proteinExistence type="predicted"/>
<evidence type="ECO:0000313" key="1">
    <source>
        <dbReference type="EMBL" id="KAL1139638.1"/>
    </source>
</evidence>
<organism evidence="1 2">
    <name type="scientific">Ranatra chinensis</name>
    <dbReference type="NCBI Taxonomy" id="642074"/>
    <lineage>
        <taxon>Eukaryota</taxon>
        <taxon>Metazoa</taxon>
        <taxon>Ecdysozoa</taxon>
        <taxon>Arthropoda</taxon>
        <taxon>Hexapoda</taxon>
        <taxon>Insecta</taxon>
        <taxon>Pterygota</taxon>
        <taxon>Neoptera</taxon>
        <taxon>Paraneoptera</taxon>
        <taxon>Hemiptera</taxon>
        <taxon>Heteroptera</taxon>
        <taxon>Panheteroptera</taxon>
        <taxon>Nepomorpha</taxon>
        <taxon>Nepidae</taxon>
        <taxon>Ranatrinae</taxon>
        <taxon>Ranatra</taxon>
    </lineage>
</organism>